<protein>
    <submittedName>
        <fullName evidence="6">Plastocyanin/azurin family copper-binding protein</fullName>
    </submittedName>
</protein>
<dbReference type="PANTHER" id="PTHR38439:SF2">
    <property type="entry name" value="OUTER MEMBRANE PROTEIN H.8"/>
    <property type="match status" value="1"/>
</dbReference>
<dbReference type="InterPro" id="IPR050845">
    <property type="entry name" value="Cu-binding_ET"/>
</dbReference>
<evidence type="ECO:0000256" key="1">
    <source>
        <dbReference type="ARBA" id="ARBA00022448"/>
    </source>
</evidence>
<evidence type="ECO:0000256" key="3">
    <source>
        <dbReference type="ARBA" id="ARBA00022982"/>
    </source>
</evidence>
<dbReference type="Proteomes" id="UP001172082">
    <property type="component" value="Unassembled WGS sequence"/>
</dbReference>
<evidence type="ECO:0000313" key="6">
    <source>
        <dbReference type="EMBL" id="MDN5203471.1"/>
    </source>
</evidence>
<evidence type="ECO:0000313" key="7">
    <source>
        <dbReference type="Proteomes" id="UP001172082"/>
    </source>
</evidence>
<feature type="domain" description="Blue (type 1) copper" evidence="5">
    <location>
        <begin position="38"/>
        <end position="154"/>
    </location>
</feature>
<sequence length="156" mass="17520">MWDYKAIMVTLIFLFTAKGATAAFLKFDHDRTDTTVIKILASKLKFDKQEFYVKAGEPVKLILSNEDVIRHNLLIVAPGSLEEVGAAADKLATTPQGRDVAWVPDMPEILFATPLIGIGETFVLKFTAPEKKGKYPFVCTFPQHWRMMNGIMEVIE</sequence>
<keyword evidence="7" id="KW-1185">Reference proteome</keyword>
<dbReference type="SUPFAM" id="SSF49503">
    <property type="entry name" value="Cupredoxins"/>
    <property type="match status" value="1"/>
</dbReference>
<evidence type="ECO:0000259" key="5">
    <source>
        <dbReference type="Pfam" id="PF00127"/>
    </source>
</evidence>
<dbReference type="RefSeq" id="WP_346753493.1">
    <property type="nucleotide sequence ID" value="NZ_JAUJEA010000007.1"/>
</dbReference>
<name>A0ABT8KRX2_9BACT</name>
<dbReference type="Pfam" id="PF00127">
    <property type="entry name" value="Copper-bind"/>
    <property type="match status" value="1"/>
</dbReference>
<dbReference type="PROSITE" id="PS00196">
    <property type="entry name" value="COPPER_BLUE"/>
    <property type="match status" value="1"/>
</dbReference>
<keyword evidence="3" id="KW-0249">Electron transport</keyword>
<dbReference type="InterPro" id="IPR008972">
    <property type="entry name" value="Cupredoxin"/>
</dbReference>
<organism evidence="6 7">
    <name type="scientific">Splendidivirga corallicola</name>
    <dbReference type="NCBI Taxonomy" id="3051826"/>
    <lineage>
        <taxon>Bacteria</taxon>
        <taxon>Pseudomonadati</taxon>
        <taxon>Bacteroidota</taxon>
        <taxon>Cytophagia</taxon>
        <taxon>Cytophagales</taxon>
        <taxon>Splendidivirgaceae</taxon>
        <taxon>Splendidivirga</taxon>
    </lineage>
</organism>
<evidence type="ECO:0000256" key="2">
    <source>
        <dbReference type="ARBA" id="ARBA00022723"/>
    </source>
</evidence>
<accession>A0ABT8KRX2</accession>
<dbReference type="CDD" id="cd04233">
    <property type="entry name" value="Auracyanin"/>
    <property type="match status" value="1"/>
</dbReference>
<keyword evidence="4" id="KW-0186">Copper</keyword>
<dbReference type="EMBL" id="JAUJEA010000007">
    <property type="protein sequence ID" value="MDN5203471.1"/>
    <property type="molecule type" value="Genomic_DNA"/>
</dbReference>
<dbReference type="InterPro" id="IPR028871">
    <property type="entry name" value="BlueCu_1_BS"/>
</dbReference>
<proteinExistence type="predicted"/>
<keyword evidence="2" id="KW-0479">Metal-binding</keyword>
<evidence type="ECO:0000256" key="4">
    <source>
        <dbReference type="ARBA" id="ARBA00023008"/>
    </source>
</evidence>
<dbReference type="PANTHER" id="PTHR38439">
    <property type="entry name" value="AURACYANIN-B"/>
    <property type="match status" value="1"/>
</dbReference>
<dbReference type="Gene3D" id="2.60.40.420">
    <property type="entry name" value="Cupredoxins - blue copper proteins"/>
    <property type="match status" value="1"/>
</dbReference>
<keyword evidence="1" id="KW-0813">Transport</keyword>
<gene>
    <name evidence="6" type="ORF">QQ008_18940</name>
</gene>
<comment type="caution">
    <text evidence="6">The sequence shown here is derived from an EMBL/GenBank/DDBJ whole genome shotgun (WGS) entry which is preliminary data.</text>
</comment>
<dbReference type="InterPro" id="IPR000923">
    <property type="entry name" value="BlueCu_1"/>
</dbReference>
<reference evidence="6" key="1">
    <citation type="submission" date="2023-06" db="EMBL/GenBank/DDBJ databases">
        <title>Genomic of Parafulvivirga corallium.</title>
        <authorList>
            <person name="Wang G."/>
        </authorList>
    </citation>
    <scope>NUCLEOTIDE SEQUENCE</scope>
    <source>
        <strain evidence="6">BMA10</strain>
    </source>
</reference>